<reference evidence="4" key="1">
    <citation type="submission" date="2022-08" db="EMBL/GenBank/DDBJ databases">
        <authorList>
            <person name="Gutierrez-Valencia J."/>
        </authorList>
    </citation>
    <scope>NUCLEOTIDE SEQUENCE</scope>
</reference>
<dbReference type="GO" id="GO:0016491">
    <property type="term" value="F:oxidoreductase activity"/>
    <property type="evidence" value="ECO:0007669"/>
    <property type="project" value="UniProtKB-KW"/>
</dbReference>
<organism evidence="4 5">
    <name type="scientific">Linum tenue</name>
    <dbReference type="NCBI Taxonomy" id="586396"/>
    <lineage>
        <taxon>Eukaryota</taxon>
        <taxon>Viridiplantae</taxon>
        <taxon>Streptophyta</taxon>
        <taxon>Embryophyta</taxon>
        <taxon>Tracheophyta</taxon>
        <taxon>Spermatophyta</taxon>
        <taxon>Magnoliopsida</taxon>
        <taxon>eudicotyledons</taxon>
        <taxon>Gunneridae</taxon>
        <taxon>Pentapetalae</taxon>
        <taxon>rosids</taxon>
        <taxon>fabids</taxon>
        <taxon>Malpighiales</taxon>
        <taxon>Linaceae</taxon>
        <taxon>Linum</taxon>
    </lineage>
</organism>
<dbReference type="PANTHER" id="PTHR42898:SF6">
    <property type="entry name" value="NADP-DEPENDENT MANNITOL DEHYDROGENASE"/>
    <property type="match status" value="1"/>
</dbReference>
<evidence type="ECO:0000256" key="1">
    <source>
        <dbReference type="ARBA" id="ARBA00022857"/>
    </source>
</evidence>
<evidence type="ECO:0000256" key="3">
    <source>
        <dbReference type="ARBA" id="ARBA00025714"/>
    </source>
</evidence>
<dbReference type="InterPro" id="IPR002347">
    <property type="entry name" value="SDR_fam"/>
</dbReference>
<evidence type="ECO:0000313" key="4">
    <source>
        <dbReference type="EMBL" id="CAI0539926.1"/>
    </source>
</evidence>
<dbReference type="PRINTS" id="PR00081">
    <property type="entry name" value="GDHRDH"/>
</dbReference>
<gene>
    <name evidence="4" type="ORF">LITE_LOCUS41474</name>
</gene>
<keyword evidence="5" id="KW-1185">Reference proteome</keyword>
<accession>A0AAV0Q574</accession>
<dbReference type="Gene3D" id="3.40.50.720">
    <property type="entry name" value="NAD(P)-binding Rossmann-like Domain"/>
    <property type="match status" value="1"/>
</dbReference>
<keyword evidence="2" id="KW-0560">Oxidoreductase</keyword>
<comment type="caution">
    <text evidence="4">The sequence shown here is derived from an EMBL/GenBank/DDBJ whole genome shotgun (WGS) entry which is preliminary data.</text>
</comment>
<dbReference type="FunFam" id="3.40.50.720:FF:000084">
    <property type="entry name" value="Short-chain dehydrogenase reductase"/>
    <property type="match status" value="1"/>
</dbReference>
<sequence length="255" mass="27370">MGEGGSSIASLNKWSLDGMTALVTGGTKGIGAAIVEELAKLGATVHTCSRSQEELNQRINGWREKGFDKITGSVCDVSSRAQREKLMDAVSSLFSGSLNILVNNAARGLYKPTTEVTAEELSSVWETNFESGFHLCQLAHPLLKSSGSGSIVFISSVENVGAIDQLTRNLACEWAKDNIRTNSVAPWYTRTPMVAEAFENEAFLAAVVNRTPLRRIAEPEEVSPLVAFLCMPAACYITGQVIFVDGGLTVNGFSM</sequence>
<evidence type="ECO:0000256" key="2">
    <source>
        <dbReference type="ARBA" id="ARBA00023002"/>
    </source>
</evidence>
<dbReference type="EMBL" id="CAMGYJ010000009">
    <property type="protein sequence ID" value="CAI0539926.1"/>
    <property type="molecule type" value="Genomic_DNA"/>
</dbReference>
<dbReference type="AlphaFoldDB" id="A0AAV0Q574"/>
<dbReference type="Proteomes" id="UP001154282">
    <property type="component" value="Unassembled WGS sequence"/>
</dbReference>
<proteinExistence type="inferred from homology"/>
<dbReference type="InterPro" id="IPR036291">
    <property type="entry name" value="NAD(P)-bd_dom_sf"/>
</dbReference>
<protein>
    <submittedName>
        <fullName evidence="4">Uncharacterized protein</fullName>
    </submittedName>
</protein>
<dbReference type="SUPFAM" id="SSF51735">
    <property type="entry name" value="NAD(P)-binding Rossmann-fold domains"/>
    <property type="match status" value="1"/>
</dbReference>
<dbReference type="PANTHER" id="PTHR42898">
    <property type="entry name" value="TROPINONE REDUCTASE"/>
    <property type="match status" value="1"/>
</dbReference>
<dbReference type="Pfam" id="PF13561">
    <property type="entry name" value="adh_short_C2"/>
    <property type="match status" value="1"/>
</dbReference>
<comment type="similarity">
    <text evidence="3">Belongs to the short-chain dehydrogenases/reductases (SDR) family. SDR65C subfamily.</text>
</comment>
<evidence type="ECO:0000313" key="5">
    <source>
        <dbReference type="Proteomes" id="UP001154282"/>
    </source>
</evidence>
<dbReference type="InterPro" id="IPR045000">
    <property type="entry name" value="TR"/>
</dbReference>
<keyword evidence="1" id="KW-0521">NADP</keyword>
<name>A0AAV0Q574_9ROSI</name>